<gene>
    <name evidence="1" type="ORF">DVR12_06605</name>
</gene>
<proteinExistence type="predicted"/>
<name>A0A3E1YEA0_9BACT</name>
<dbReference type="EMBL" id="QPMM01000002">
    <property type="protein sequence ID" value="RFS24856.1"/>
    <property type="molecule type" value="Genomic_DNA"/>
</dbReference>
<protein>
    <submittedName>
        <fullName evidence="1">Uncharacterized protein</fullName>
    </submittedName>
</protein>
<reference evidence="1 2" key="1">
    <citation type="submission" date="2018-07" db="EMBL/GenBank/DDBJ databases">
        <title>Chitinophaga K2CV101002-2 sp. nov., isolated from a monsoon evergreen broad-leaved forest soil.</title>
        <authorList>
            <person name="Lv Y."/>
        </authorList>
    </citation>
    <scope>NUCLEOTIDE SEQUENCE [LARGE SCALE GENOMIC DNA]</scope>
    <source>
        <strain evidence="1 2">GDMCC 1.1288</strain>
    </source>
</reference>
<dbReference type="AlphaFoldDB" id="A0A3E1YEA0"/>
<organism evidence="1 2">
    <name type="scientific">Chitinophaga silvatica</name>
    <dbReference type="NCBI Taxonomy" id="2282649"/>
    <lineage>
        <taxon>Bacteria</taxon>
        <taxon>Pseudomonadati</taxon>
        <taxon>Bacteroidota</taxon>
        <taxon>Chitinophagia</taxon>
        <taxon>Chitinophagales</taxon>
        <taxon>Chitinophagaceae</taxon>
        <taxon>Chitinophaga</taxon>
    </lineage>
</organism>
<keyword evidence="2" id="KW-1185">Reference proteome</keyword>
<evidence type="ECO:0000313" key="1">
    <source>
        <dbReference type="EMBL" id="RFS24856.1"/>
    </source>
</evidence>
<evidence type="ECO:0000313" key="2">
    <source>
        <dbReference type="Proteomes" id="UP000260644"/>
    </source>
</evidence>
<accession>A0A3E1YEA0</accession>
<dbReference type="Proteomes" id="UP000260644">
    <property type="component" value="Unassembled WGS sequence"/>
</dbReference>
<sequence>MTSQEYVENKLSEAVKLFPQIHCRQEHDIHSEIHFIEVTPASYFKKDISFKEWRKKTFFEFISLYPEGLCFFPKERRKHIIENCEFEIQGSLYKSRKKVTTQLANL</sequence>
<dbReference type="RefSeq" id="WP_116974828.1">
    <property type="nucleotide sequence ID" value="NZ_QPMM01000002.1"/>
</dbReference>
<comment type="caution">
    <text evidence="1">The sequence shown here is derived from an EMBL/GenBank/DDBJ whole genome shotgun (WGS) entry which is preliminary data.</text>
</comment>